<evidence type="ECO:0000256" key="1">
    <source>
        <dbReference type="ARBA" id="ARBA00004141"/>
    </source>
</evidence>
<feature type="transmembrane region" description="Helical" evidence="7">
    <location>
        <begin position="197"/>
        <end position="222"/>
    </location>
</feature>
<dbReference type="GO" id="GO:0016020">
    <property type="term" value="C:membrane"/>
    <property type="evidence" value="ECO:0007669"/>
    <property type="project" value="UniProtKB-SubCell"/>
</dbReference>
<gene>
    <name evidence="8" type="ORF">Ocin01_09973</name>
</gene>
<dbReference type="EMBL" id="LJIJ01000509">
    <property type="protein sequence ID" value="ODM96720.1"/>
    <property type="molecule type" value="Genomic_DNA"/>
</dbReference>
<dbReference type="GO" id="GO:0015085">
    <property type="term" value="F:calcium ion transmembrane transporter activity"/>
    <property type="evidence" value="ECO:0007669"/>
    <property type="project" value="TreeGrafter"/>
</dbReference>
<feature type="compositionally biased region" description="Basic and acidic residues" evidence="6">
    <location>
        <begin position="41"/>
        <end position="50"/>
    </location>
</feature>
<evidence type="ECO:0000256" key="6">
    <source>
        <dbReference type="SAM" id="MobiDB-lite"/>
    </source>
</evidence>
<evidence type="ECO:0000256" key="3">
    <source>
        <dbReference type="ARBA" id="ARBA00022692"/>
    </source>
</evidence>
<keyword evidence="3 7" id="KW-0812">Transmembrane</keyword>
<comment type="subcellular location">
    <subcellularLocation>
        <location evidence="1">Membrane</location>
        <topology evidence="1">Multi-pass membrane protein</topology>
    </subcellularLocation>
</comment>
<dbReference type="AlphaFoldDB" id="A0A1D2MUF6"/>
<feature type="transmembrane region" description="Helical" evidence="7">
    <location>
        <begin position="340"/>
        <end position="361"/>
    </location>
</feature>
<dbReference type="Pfam" id="PF01169">
    <property type="entry name" value="GDT1"/>
    <property type="match status" value="2"/>
</dbReference>
<evidence type="ECO:0000313" key="8">
    <source>
        <dbReference type="EMBL" id="ODM96720.1"/>
    </source>
</evidence>
<dbReference type="GO" id="GO:0032472">
    <property type="term" value="P:Golgi calcium ion transport"/>
    <property type="evidence" value="ECO:0007669"/>
    <property type="project" value="TreeGrafter"/>
</dbReference>
<keyword evidence="4 7" id="KW-1133">Transmembrane helix</keyword>
<organism evidence="8 9">
    <name type="scientific">Orchesella cincta</name>
    <name type="common">Springtail</name>
    <name type="synonym">Podura cincta</name>
    <dbReference type="NCBI Taxonomy" id="48709"/>
    <lineage>
        <taxon>Eukaryota</taxon>
        <taxon>Metazoa</taxon>
        <taxon>Ecdysozoa</taxon>
        <taxon>Arthropoda</taxon>
        <taxon>Hexapoda</taxon>
        <taxon>Collembola</taxon>
        <taxon>Entomobryomorpha</taxon>
        <taxon>Entomobryoidea</taxon>
        <taxon>Orchesellidae</taxon>
        <taxon>Orchesellinae</taxon>
        <taxon>Orchesella</taxon>
    </lineage>
</organism>
<dbReference type="STRING" id="48709.A0A1D2MUF6"/>
<evidence type="ECO:0000256" key="5">
    <source>
        <dbReference type="ARBA" id="ARBA00023136"/>
    </source>
</evidence>
<feature type="transmembrane region" description="Helical" evidence="7">
    <location>
        <begin position="373"/>
        <end position="394"/>
    </location>
</feature>
<reference evidence="8 9" key="1">
    <citation type="journal article" date="2016" name="Genome Biol. Evol.">
        <title>Gene Family Evolution Reflects Adaptation to Soil Environmental Stressors in the Genome of the Collembolan Orchesella cincta.</title>
        <authorList>
            <person name="Faddeeva-Vakhrusheva A."/>
            <person name="Derks M.F."/>
            <person name="Anvar S.Y."/>
            <person name="Agamennone V."/>
            <person name="Suring W."/>
            <person name="Smit S."/>
            <person name="van Straalen N.M."/>
            <person name="Roelofs D."/>
        </authorList>
    </citation>
    <scope>NUCLEOTIDE SEQUENCE [LARGE SCALE GENOMIC DNA]</scope>
    <source>
        <tissue evidence="8">Mixed pool</tissue>
    </source>
</reference>
<dbReference type="InterPro" id="IPR001727">
    <property type="entry name" value="GDT1-like"/>
</dbReference>
<comment type="similarity">
    <text evidence="2">Belongs to the GDT1 family.</text>
</comment>
<evidence type="ECO:0000313" key="9">
    <source>
        <dbReference type="Proteomes" id="UP000094527"/>
    </source>
</evidence>
<name>A0A1D2MUF6_ORCCI</name>
<dbReference type="PROSITE" id="PS01214">
    <property type="entry name" value="UPF0016"/>
    <property type="match status" value="1"/>
</dbReference>
<feature type="transmembrane region" description="Helical" evidence="7">
    <location>
        <begin position="92"/>
        <end position="110"/>
    </location>
</feature>
<comment type="caution">
    <text evidence="8">The sequence shown here is derived from an EMBL/GenBank/DDBJ whole genome shotgun (WGS) entry which is preliminary data.</text>
</comment>
<keyword evidence="5 7" id="KW-0472">Membrane</keyword>
<proteinExistence type="inferred from homology"/>
<evidence type="ECO:0000256" key="7">
    <source>
        <dbReference type="SAM" id="Phobius"/>
    </source>
</evidence>
<dbReference type="OrthoDB" id="442680at2759"/>
<keyword evidence="9" id="KW-1185">Reference proteome</keyword>
<dbReference type="PANTHER" id="PTHR12608:SF1">
    <property type="entry name" value="TRANSMEMBRANE PROTEIN 165"/>
    <property type="match status" value="1"/>
</dbReference>
<dbReference type="InterPro" id="IPR049555">
    <property type="entry name" value="GDT1-like_CS"/>
</dbReference>
<feature type="transmembrane region" description="Helical" evidence="7">
    <location>
        <begin position="302"/>
        <end position="320"/>
    </location>
</feature>
<dbReference type="GO" id="GO:0032468">
    <property type="term" value="P:Golgi calcium ion homeostasis"/>
    <property type="evidence" value="ECO:0007669"/>
    <property type="project" value="TreeGrafter"/>
</dbReference>
<evidence type="ECO:0000256" key="4">
    <source>
        <dbReference type="ARBA" id="ARBA00022989"/>
    </source>
</evidence>
<feature type="region of interest" description="Disordered" evidence="6">
    <location>
        <begin position="28"/>
        <end position="57"/>
    </location>
</feature>
<protein>
    <submittedName>
        <fullName evidence="8">Transmembrane protein</fullName>
    </submittedName>
</protein>
<dbReference type="PANTHER" id="PTHR12608">
    <property type="entry name" value="TRANSMEMBRANE PROTEIN HTP-1 RELATED"/>
    <property type="match status" value="1"/>
</dbReference>
<dbReference type="Proteomes" id="UP000094527">
    <property type="component" value="Unassembled WGS sequence"/>
</dbReference>
<accession>A0A1D2MUF6</accession>
<dbReference type="GO" id="GO:0005384">
    <property type="term" value="F:manganese ion transmembrane transporter activity"/>
    <property type="evidence" value="ECO:0007669"/>
    <property type="project" value="TreeGrafter"/>
</dbReference>
<feature type="transmembrane region" description="Helical" evidence="7">
    <location>
        <begin position="228"/>
        <end position="246"/>
    </location>
</feature>
<sequence>MEMRSESADGGVEGLSLNSLRELEMLSVSEKVNSQSEESEDCHGCSEDKSCSATRRRKRMDLSSEDLGLSGEARKSKRLFGYSPSSSCWNSLRLGMMLVIALSFVVVVSAKGEMIPEDDFDSSNKKVKFEDFDTNVTPVQPGGGTSSTKGPEKEARSVASLGFLHAFVASFSVIVVSELGDKTFFIAAIMAMRHSRLTVFAGAIAALGLMTVLSALFGYATTIIPKEITYYISTALFAIFGLKMLYDGYRMSPDEGQEELEEVQATLRRRDDDNNDIESQTSKEATPMVSEGYKLPTGIRRILFTLFSRIFLQAFTMTFLAEWGDRSQIATIILAAREDVPGVCIGGVLGHSCCTGLAVLGGRMVAAKISVRTVTIIGGIVFLLFAVTSLFMSAEISSMSDLLEWVRGGDGDVAFNYEEFEHFLATAYARSADNMMNEKIIQFPPRV</sequence>
<evidence type="ECO:0000256" key="2">
    <source>
        <dbReference type="ARBA" id="ARBA00009190"/>
    </source>
</evidence>
<feature type="transmembrane region" description="Helical" evidence="7">
    <location>
        <begin position="158"/>
        <end position="176"/>
    </location>
</feature>
<dbReference type="GO" id="GO:0005794">
    <property type="term" value="C:Golgi apparatus"/>
    <property type="evidence" value="ECO:0007669"/>
    <property type="project" value="TreeGrafter"/>
</dbReference>